<keyword evidence="2" id="KW-1185">Reference proteome</keyword>
<name>A0ACC0BK94_CATRO</name>
<evidence type="ECO:0000313" key="2">
    <source>
        <dbReference type="Proteomes" id="UP001060085"/>
    </source>
</evidence>
<gene>
    <name evidence="1" type="ORF">M9H77_13348</name>
</gene>
<accession>A0ACC0BK94</accession>
<protein>
    <submittedName>
        <fullName evidence="1">Uncharacterized protein</fullName>
    </submittedName>
</protein>
<reference evidence="2" key="1">
    <citation type="journal article" date="2023" name="Nat. Plants">
        <title>Single-cell RNA sequencing provides a high-resolution roadmap for understanding the multicellular compartmentation of specialized metabolism.</title>
        <authorList>
            <person name="Sun S."/>
            <person name="Shen X."/>
            <person name="Li Y."/>
            <person name="Li Y."/>
            <person name="Wang S."/>
            <person name="Li R."/>
            <person name="Zhang H."/>
            <person name="Shen G."/>
            <person name="Guo B."/>
            <person name="Wei J."/>
            <person name="Xu J."/>
            <person name="St-Pierre B."/>
            <person name="Chen S."/>
            <person name="Sun C."/>
        </authorList>
    </citation>
    <scope>NUCLEOTIDE SEQUENCE [LARGE SCALE GENOMIC DNA]</scope>
</reference>
<comment type="caution">
    <text evidence="1">The sequence shown here is derived from an EMBL/GenBank/DDBJ whole genome shotgun (WGS) entry which is preliminary data.</text>
</comment>
<dbReference type="EMBL" id="CM044703">
    <property type="protein sequence ID" value="KAI5672984.1"/>
    <property type="molecule type" value="Genomic_DNA"/>
</dbReference>
<dbReference type="Proteomes" id="UP001060085">
    <property type="component" value="Linkage Group LG03"/>
</dbReference>
<evidence type="ECO:0000313" key="1">
    <source>
        <dbReference type="EMBL" id="KAI5672984.1"/>
    </source>
</evidence>
<proteinExistence type="predicted"/>
<sequence length="310" mass="33519">MSSRDKKTLKPSSSRTGSGRIRGLADLNRPSADHDSDTDPDVPQEYYTGGEKSGMLVQDPSKDPSKGNEVDAIFDKARQLGARQGHLESAPQSSSSRSFTGTARLLSGETVPSAPQQPQGVVHNIVFWRNGFTVNDGPLRRLDDPENASFLESIKKSECPRELEPADRRSSIHVNLTRRDDNCPEPEQRQVAFQGVGRTLGSSSSTAAVPEQAATASLTAAPSPSMGLVVDKSLPSTSIQLRLVDGTRLVAHFNFHHTIGDIRNFIDASRPGGNRTYQLQTVGFPPKVLTDPNQTIEQAGLANSVIIQKI</sequence>
<organism evidence="1 2">
    <name type="scientific">Catharanthus roseus</name>
    <name type="common">Madagascar periwinkle</name>
    <name type="synonym">Vinca rosea</name>
    <dbReference type="NCBI Taxonomy" id="4058"/>
    <lineage>
        <taxon>Eukaryota</taxon>
        <taxon>Viridiplantae</taxon>
        <taxon>Streptophyta</taxon>
        <taxon>Embryophyta</taxon>
        <taxon>Tracheophyta</taxon>
        <taxon>Spermatophyta</taxon>
        <taxon>Magnoliopsida</taxon>
        <taxon>eudicotyledons</taxon>
        <taxon>Gunneridae</taxon>
        <taxon>Pentapetalae</taxon>
        <taxon>asterids</taxon>
        <taxon>lamiids</taxon>
        <taxon>Gentianales</taxon>
        <taxon>Apocynaceae</taxon>
        <taxon>Rauvolfioideae</taxon>
        <taxon>Vinceae</taxon>
        <taxon>Catharanthinae</taxon>
        <taxon>Catharanthus</taxon>
    </lineage>
</organism>